<dbReference type="Proteomes" id="UP000199662">
    <property type="component" value="Unassembled WGS sequence"/>
</dbReference>
<feature type="domain" description="CN hydrolase" evidence="2">
    <location>
        <begin position="1"/>
        <end position="237"/>
    </location>
</feature>
<dbReference type="SUPFAM" id="SSF56317">
    <property type="entry name" value="Carbon-nitrogen hydrolase"/>
    <property type="match status" value="1"/>
</dbReference>
<organism evidence="3 4">
    <name type="scientific">Propionispira arboris</name>
    <dbReference type="NCBI Taxonomy" id="84035"/>
    <lineage>
        <taxon>Bacteria</taxon>
        <taxon>Bacillati</taxon>
        <taxon>Bacillota</taxon>
        <taxon>Negativicutes</taxon>
        <taxon>Selenomonadales</taxon>
        <taxon>Selenomonadaceae</taxon>
        <taxon>Propionispira</taxon>
    </lineage>
</organism>
<comment type="similarity">
    <text evidence="1">Belongs to the carbon-nitrogen hydrolase superfamily. NIT1/NIT2 family.</text>
</comment>
<proteinExistence type="inferred from homology"/>
<dbReference type="RefSeq" id="WP_091833158.1">
    <property type="nucleotide sequence ID" value="NZ_FNZK01000015.1"/>
</dbReference>
<dbReference type="CDD" id="cd07583">
    <property type="entry name" value="nitrilase_5"/>
    <property type="match status" value="1"/>
</dbReference>
<dbReference type="GO" id="GO:0016787">
    <property type="term" value="F:hydrolase activity"/>
    <property type="evidence" value="ECO:0007669"/>
    <property type="project" value="UniProtKB-KW"/>
</dbReference>
<evidence type="ECO:0000313" key="3">
    <source>
        <dbReference type="EMBL" id="SEJ73937.1"/>
    </source>
</evidence>
<accession>A0A1H7BCD4</accession>
<sequence>MKVSLLQMHIKFGDFAENKRTIVRLLEETMLKNPDIIVLPEMWNVGFYPKPVGEYADPDGTDTRKFLSKLAKDHQVNIVGGSIANRIGERVYNTSYVFNRDGELVSTYHKTHLFSPAQEDIIFTPGEHFNTYVLDGVKCATIICYDLRFCELVRLLALEKISVLFIPAAWPIERLMHWKTLTRARAIENQIFVVAANGSGTLDMLQLAGNSLIIDPWGEILARADEDEQTLHANLKLAILQDIRSSMNIFQDRKPKLYEQ</sequence>
<dbReference type="Pfam" id="PF00795">
    <property type="entry name" value="CN_hydrolase"/>
    <property type="match status" value="1"/>
</dbReference>
<evidence type="ECO:0000256" key="1">
    <source>
        <dbReference type="ARBA" id="ARBA00010613"/>
    </source>
</evidence>
<dbReference type="InterPro" id="IPR036526">
    <property type="entry name" value="C-N_Hydrolase_sf"/>
</dbReference>
<name>A0A1H7BCD4_9FIRM</name>
<protein>
    <submittedName>
        <fullName evidence="3">Carbon-nitrogen hydrolase</fullName>
    </submittedName>
</protein>
<dbReference type="Gene3D" id="3.60.110.10">
    <property type="entry name" value="Carbon-nitrogen hydrolase"/>
    <property type="match status" value="1"/>
</dbReference>
<dbReference type="AlphaFoldDB" id="A0A1H7BCD4"/>
<dbReference type="PANTHER" id="PTHR23088:SF27">
    <property type="entry name" value="DEAMINATED GLUTATHIONE AMIDASE"/>
    <property type="match status" value="1"/>
</dbReference>
<dbReference type="STRING" id="84035.SAMN05660742_11595"/>
<dbReference type="PROSITE" id="PS50263">
    <property type="entry name" value="CN_HYDROLASE"/>
    <property type="match status" value="1"/>
</dbReference>
<dbReference type="InterPro" id="IPR003010">
    <property type="entry name" value="C-N_Hydrolase"/>
</dbReference>
<keyword evidence="3" id="KW-0378">Hydrolase</keyword>
<evidence type="ECO:0000313" key="4">
    <source>
        <dbReference type="Proteomes" id="UP000199662"/>
    </source>
</evidence>
<reference evidence="3 4" key="1">
    <citation type="submission" date="2016-10" db="EMBL/GenBank/DDBJ databases">
        <authorList>
            <person name="de Groot N.N."/>
        </authorList>
    </citation>
    <scope>NUCLEOTIDE SEQUENCE [LARGE SCALE GENOMIC DNA]</scope>
    <source>
        <strain evidence="3 4">DSM 2179</strain>
    </source>
</reference>
<evidence type="ECO:0000259" key="2">
    <source>
        <dbReference type="PROSITE" id="PS50263"/>
    </source>
</evidence>
<gene>
    <name evidence="3" type="ORF">SAMN05660742_11595</name>
</gene>
<dbReference type="PANTHER" id="PTHR23088">
    <property type="entry name" value="NITRILASE-RELATED"/>
    <property type="match status" value="1"/>
</dbReference>
<keyword evidence="4" id="KW-1185">Reference proteome</keyword>
<dbReference type="EMBL" id="FNZK01000015">
    <property type="protein sequence ID" value="SEJ73937.1"/>
    <property type="molecule type" value="Genomic_DNA"/>
</dbReference>